<keyword evidence="4" id="KW-1185">Reference proteome</keyword>
<organism evidence="3 4">
    <name type="scientific">Nocardia tenerifensis</name>
    <dbReference type="NCBI Taxonomy" id="228006"/>
    <lineage>
        <taxon>Bacteria</taxon>
        <taxon>Bacillati</taxon>
        <taxon>Actinomycetota</taxon>
        <taxon>Actinomycetes</taxon>
        <taxon>Mycobacteriales</taxon>
        <taxon>Nocardiaceae</taxon>
        <taxon>Nocardia</taxon>
    </lineage>
</organism>
<dbReference type="EMBL" id="QJKF01000001">
    <property type="protein sequence ID" value="PXX71320.1"/>
    <property type="molecule type" value="Genomic_DNA"/>
</dbReference>
<dbReference type="OrthoDB" id="8871309at2"/>
<dbReference type="SUPFAM" id="SSF53474">
    <property type="entry name" value="alpha/beta-Hydrolases"/>
    <property type="match status" value="1"/>
</dbReference>
<protein>
    <submittedName>
        <fullName evidence="3">Lipase (Class 2)</fullName>
    </submittedName>
</protein>
<feature type="region of interest" description="Disordered" evidence="1">
    <location>
        <begin position="55"/>
        <end position="85"/>
    </location>
</feature>
<feature type="chain" id="PRO_5016362959" evidence="2">
    <location>
        <begin position="28"/>
        <end position="383"/>
    </location>
</feature>
<dbReference type="GO" id="GO:0016042">
    <property type="term" value="P:lipid catabolic process"/>
    <property type="evidence" value="ECO:0007669"/>
    <property type="project" value="InterPro"/>
</dbReference>
<dbReference type="GO" id="GO:0016787">
    <property type="term" value="F:hydrolase activity"/>
    <property type="evidence" value="ECO:0007669"/>
    <property type="project" value="InterPro"/>
</dbReference>
<feature type="signal peptide" evidence="2">
    <location>
        <begin position="1"/>
        <end position="27"/>
    </location>
</feature>
<keyword evidence="2" id="KW-0732">Signal</keyword>
<dbReference type="PANTHER" id="PTHR37574">
    <property type="entry name" value="LIPASE B"/>
    <property type="match status" value="1"/>
</dbReference>
<evidence type="ECO:0000313" key="3">
    <source>
        <dbReference type="EMBL" id="PXX71320.1"/>
    </source>
</evidence>
<proteinExistence type="predicted"/>
<accession>A0A318KNR0</accession>
<dbReference type="InterPro" id="IPR002918">
    <property type="entry name" value="Lipase_EstA/Esterase_EstB"/>
</dbReference>
<evidence type="ECO:0000313" key="4">
    <source>
        <dbReference type="Proteomes" id="UP000247569"/>
    </source>
</evidence>
<name>A0A318KNR0_9NOCA</name>
<dbReference type="Pfam" id="PF01674">
    <property type="entry name" value="Lipase_2"/>
    <property type="match status" value="1"/>
</dbReference>
<dbReference type="InterPro" id="IPR029058">
    <property type="entry name" value="AB_hydrolase_fold"/>
</dbReference>
<evidence type="ECO:0000256" key="2">
    <source>
        <dbReference type="SAM" id="SignalP"/>
    </source>
</evidence>
<dbReference type="AlphaFoldDB" id="A0A318KNR0"/>
<dbReference type="InterPro" id="IPR053228">
    <property type="entry name" value="Stereospecific_Lipase"/>
</dbReference>
<dbReference type="Proteomes" id="UP000247569">
    <property type="component" value="Unassembled WGS sequence"/>
</dbReference>
<reference evidence="3 4" key="1">
    <citation type="submission" date="2018-05" db="EMBL/GenBank/DDBJ databases">
        <title>Genomic Encyclopedia of Type Strains, Phase IV (KMG-IV): sequencing the most valuable type-strain genomes for metagenomic binning, comparative biology and taxonomic classification.</title>
        <authorList>
            <person name="Goeker M."/>
        </authorList>
    </citation>
    <scope>NUCLEOTIDE SEQUENCE [LARGE SCALE GENOMIC DNA]</scope>
    <source>
        <strain evidence="3 4">DSM 44704</strain>
    </source>
</reference>
<feature type="compositionally biased region" description="Polar residues" evidence="1">
    <location>
        <begin position="75"/>
        <end position="85"/>
    </location>
</feature>
<dbReference type="RefSeq" id="WP_040741660.1">
    <property type="nucleotide sequence ID" value="NZ_QJKF01000001.1"/>
</dbReference>
<dbReference type="PANTHER" id="PTHR37574:SF1">
    <property type="entry name" value="LIPASE B"/>
    <property type="match status" value="1"/>
</dbReference>
<gene>
    <name evidence="3" type="ORF">DFR70_101742</name>
</gene>
<evidence type="ECO:0000256" key="1">
    <source>
        <dbReference type="SAM" id="MobiDB-lite"/>
    </source>
</evidence>
<sequence length="383" mass="39475">MRLTTRLCSALFVGVLALALGSTEAGAEPASPSAAPAAPPGAAAVSAAATQQQQLAGSISPGLKDQSAKPVVDTDSGSHSSDTQGTGPQMSAFLAAFGYALGHPDVAPPGVNDWSCKPTAEHPRPVVLVHGTWANAYDSFAFMSKPIKDAGFCEFAFNYGISNLLQGGGLGTVLPGAYGTGDIPTSAKQLAIFVDRVLSQTGAKQVDIIGWSQGGSMSNWYTKYEGGAAKVKNLITYGATHHGTSLDGIATLGRAINNFGIDVLGPISLLVGQSGIQQTVGSDFVKKLNANGDTVSGLTYTIVGTRWDEVTNPYESTFLKAGTGATVHNITLQEGCEIDLSDHLTMMYSPRALSIALNALDPAKNPKLVCTANPWLIGGGGHP</sequence>
<comment type="caution">
    <text evidence="3">The sequence shown here is derived from an EMBL/GenBank/DDBJ whole genome shotgun (WGS) entry which is preliminary data.</text>
</comment>
<dbReference type="Gene3D" id="3.40.50.1820">
    <property type="entry name" value="alpha/beta hydrolase"/>
    <property type="match status" value="1"/>
</dbReference>